<protein>
    <submittedName>
        <fullName evidence="9">Adenosine deaminase-like protein</fullName>
    </submittedName>
</protein>
<evidence type="ECO:0000256" key="5">
    <source>
        <dbReference type="ARBA" id="ARBA00022833"/>
    </source>
</evidence>
<accession>A0A5C3MW43</accession>
<evidence type="ECO:0000256" key="7">
    <source>
        <dbReference type="ARBA" id="ARBA00048787"/>
    </source>
</evidence>
<dbReference type="STRING" id="5364.A0A5C3MW43"/>
<organism evidence="9 10">
    <name type="scientific">Heliocybe sulcata</name>
    <dbReference type="NCBI Taxonomy" id="5364"/>
    <lineage>
        <taxon>Eukaryota</taxon>
        <taxon>Fungi</taxon>
        <taxon>Dikarya</taxon>
        <taxon>Basidiomycota</taxon>
        <taxon>Agaricomycotina</taxon>
        <taxon>Agaricomycetes</taxon>
        <taxon>Gloeophyllales</taxon>
        <taxon>Gloeophyllaceae</taxon>
        <taxon>Heliocybe</taxon>
    </lineage>
</organism>
<keyword evidence="3" id="KW-0479">Metal-binding</keyword>
<dbReference type="EMBL" id="ML213521">
    <property type="protein sequence ID" value="TFK47988.1"/>
    <property type="molecule type" value="Genomic_DNA"/>
</dbReference>
<dbReference type="InterPro" id="IPR032466">
    <property type="entry name" value="Metal_Hydrolase"/>
</dbReference>
<reference evidence="9 10" key="1">
    <citation type="journal article" date="2019" name="Nat. Ecol. Evol.">
        <title>Megaphylogeny resolves global patterns of mushroom evolution.</title>
        <authorList>
            <person name="Varga T."/>
            <person name="Krizsan K."/>
            <person name="Foldi C."/>
            <person name="Dima B."/>
            <person name="Sanchez-Garcia M."/>
            <person name="Sanchez-Ramirez S."/>
            <person name="Szollosi G.J."/>
            <person name="Szarkandi J.G."/>
            <person name="Papp V."/>
            <person name="Albert L."/>
            <person name="Andreopoulos W."/>
            <person name="Angelini C."/>
            <person name="Antonin V."/>
            <person name="Barry K.W."/>
            <person name="Bougher N.L."/>
            <person name="Buchanan P."/>
            <person name="Buyck B."/>
            <person name="Bense V."/>
            <person name="Catcheside P."/>
            <person name="Chovatia M."/>
            <person name="Cooper J."/>
            <person name="Damon W."/>
            <person name="Desjardin D."/>
            <person name="Finy P."/>
            <person name="Geml J."/>
            <person name="Haridas S."/>
            <person name="Hughes K."/>
            <person name="Justo A."/>
            <person name="Karasinski D."/>
            <person name="Kautmanova I."/>
            <person name="Kiss B."/>
            <person name="Kocsube S."/>
            <person name="Kotiranta H."/>
            <person name="LaButti K.M."/>
            <person name="Lechner B.E."/>
            <person name="Liimatainen K."/>
            <person name="Lipzen A."/>
            <person name="Lukacs Z."/>
            <person name="Mihaltcheva S."/>
            <person name="Morgado L.N."/>
            <person name="Niskanen T."/>
            <person name="Noordeloos M.E."/>
            <person name="Ohm R.A."/>
            <person name="Ortiz-Santana B."/>
            <person name="Ovrebo C."/>
            <person name="Racz N."/>
            <person name="Riley R."/>
            <person name="Savchenko A."/>
            <person name="Shiryaev A."/>
            <person name="Soop K."/>
            <person name="Spirin V."/>
            <person name="Szebenyi C."/>
            <person name="Tomsovsky M."/>
            <person name="Tulloss R.E."/>
            <person name="Uehling J."/>
            <person name="Grigoriev I.V."/>
            <person name="Vagvolgyi C."/>
            <person name="Papp T."/>
            <person name="Martin F.M."/>
            <person name="Miettinen O."/>
            <person name="Hibbett D.S."/>
            <person name="Nagy L.G."/>
        </authorList>
    </citation>
    <scope>NUCLEOTIDE SEQUENCE [LARGE SCALE GENOMIC DNA]</scope>
    <source>
        <strain evidence="9 10">OMC1185</strain>
    </source>
</reference>
<dbReference type="Gene3D" id="3.20.20.140">
    <property type="entry name" value="Metal-dependent hydrolases"/>
    <property type="match status" value="1"/>
</dbReference>
<evidence type="ECO:0000256" key="4">
    <source>
        <dbReference type="ARBA" id="ARBA00022801"/>
    </source>
</evidence>
<dbReference type="Proteomes" id="UP000305948">
    <property type="component" value="Unassembled WGS sequence"/>
</dbReference>
<comment type="catalytic activity">
    <reaction evidence="7">
        <text>N(6)-methyl-AMP + H2O + H(+) = IMP + methylamine</text>
        <dbReference type="Rhea" id="RHEA:16001"/>
        <dbReference type="ChEBI" id="CHEBI:15377"/>
        <dbReference type="ChEBI" id="CHEBI:15378"/>
        <dbReference type="ChEBI" id="CHEBI:58053"/>
        <dbReference type="ChEBI" id="CHEBI:59338"/>
        <dbReference type="ChEBI" id="CHEBI:144842"/>
    </reaction>
    <physiologicalReaction direction="left-to-right" evidence="7">
        <dbReference type="Rhea" id="RHEA:16002"/>
    </physiologicalReaction>
</comment>
<dbReference type="Pfam" id="PF00962">
    <property type="entry name" value="A_deaminase"/>
    <property type="match status" value="1"/>
</dbReference>
<evidence type="ECO:0000313" key="9">
    <source>
        <dbReference type="EMBL" id="TFK47988.1"/>
    </source>
</evidence>
<comment type="similarity">
    <text evidence="2">Belongs to the metallo-dependent hydrolases superfamily. Adenosine and AMP deaminases family.</text>
</comment>
<dbReference type="SUPFAM" id="SSF51556">
    <property type="entry name" value="Metallo-dependent hydrolases"/>
    <property type="match status" value="1"/>
</dbReference>
<evidence type="ECO:0000256" key="3">
    <source>
        <dbReference type="ARBA" id="ARBA00022723"/>
    </source>
</evidence>
<dbReference type="InterPro" id="IPR006330">
    <property type="entry name" value="Ado/ade_deaminase"/>
</dbReference>
<dbReference type="GO" id="GO:0006154">
    <property type="term" value="P:adenosine catabolic process"/>
    <property type="evidence" value="ECO:0007669"/>
    <property type="project" value="TreeGrafter"/>
</dbReference>
<dbReference type="GO" id="GO:0009117">
    <property type="term" value="P:nucleotide metabolic process"/>
    <property type="evidence" value="ECO:0007669"/>
    <property type="project" value="UniProtKB-KW"/>
</dbReference>
<gene>
    <name evidence="9" type="ORF">OE88DRAFT_1714233</name>
</gene>
<dbReference type="AlphaFoldDB" id="A0A5C3MW43"/>
<keyword evidence="10" id="KW-1185">Reference proteome</keyword>
<dbReference type="OrthoDB" id="272271at2759"/>
<dbReference type="GO" id="GO:0046103">
    <property type="term" value="P:inosine biosynthetic process"/>
    <property type="evidence" value="ECO:0007669"/>
    <property type="project" value="TreeGrafter"/>
</dbReference>
<evidence type="ECO:0000259" key="8">
    <source>
        <dbReference type="Pfam" id="PF00962"/>
    </source>
</evidence>
<dbReference type="PANTHER" id="PTHR11409:SF42">
    <property type="entry name" value="ADENOSINE DEAMINASE-LIKE PROTEIN"/>
    <property type="match status" value="1"/>
</dbReference>
<dbReference type="InterPro" id="IPR001365">
    <property type="entry name" value="A_deaminase_dom"/>
</dbReference>
<evidence type="ECO:0000256" key="2">
    <source>
        <dbReference type="ARBA" id="ARBA00006676"/>
    </source>
</evidence>
<keyword evidence="5" id="KW-0862">Zinc</keyword>
<evidence type="ECO:0000256" key="1">
    <source>
        <dbReference type="ARBA" id="ARBA00001947"/>
    </source>
</evidence>
<feature type="domain" description="Adenosine deaminase" evidence="8">
    <location>
        <begin position="26"/>
        <end position="338"/>
    </location>
</feature>
<keyword evidence="6" id="KW-0546">Nucleotide metabolism</keyword>
<evidence type="ECO:0000313" key="10">
    <source>
        <dbReference type="Proteomes" id="UP000305948"/>
    </source>
</evidence>
<keyword evidence="4" id="KW-0378">Hydrolase</keyword>
<dbReference type="PANTHER" id="PTHR11409">
    <property type="entry name" value="ADENOSINE DEAMINASE"/>
    <property type="match status" value="1"/>
</dbReference>
<sequence length="345" mass="38313">MPLSSYALQALASLTDSEIQFLRELPKAELHAHLNGSIPLEVLQEMAREYVSANSSNVPRLVMSGVETLTQGVEFNELNDFFGLFPAIYALTSSPATVARATRAVLQSFLDGPLRQCTYIELRSTPRATDSMDRLGYLQAVLGEVERYPPDKAAVIVSVDRRMEEPVVDECVSLALKLRQEGRRVVGVDLCGDPLAGDLQRFVKYFQKAKTAGLGVTVHIAETADNPPSETDDLLHAFAPSRLGHATFLDQEAMRIVFEKDIAVEICLTSNLLCKTVKSLEDHHIRFYLERNHAIAICTDDQLPFRTNLVAEYALLLAKRPLGLGLTRDEVKKIAEMSLSRKFPL</sequence>
<dbReference type="GO" id="GO:0046872">
    <property type="term" value="F:metal ion binding"/>
    <property type="evidence" value="ECO:0007669"/>
    <property type="project" value="UniProtKB-KW"/>
</dbReference>
<name>A0A5C3MW43_9AGAM</name>
<evidence type="ECO:0000256" key="6">
    <source>
        <dbReference type="ARBA" id="ARBA00023080"/>
    </source>
</evidence>
<dbReference type="GO" id="GO:0004000">
    <property type="term" value="F:adenosine deaminase activity"/>
    <property type="evidence" value="ECO:0007669"/>
    <property type="project" value="TreeGrafter"/>
</dbReference>
<proteinExistence type="inferred from homology"/>
<comment type="cofactor">
    <cofactor evidence="1">
        <name>Zn(2+)</name>
        <dbReference type="ChEBI" id="CHEBI:29105"/>
    </cofactor>
</comment>